<dbReference type="EMBL" id="VSFG01000001">
    <property type="protein sequence ID" value="TYB49425.1"/>
    <property type="molecule type" value="Genomic_DNA"/>
</dbReference>
<dbReference type="Proteomes" id="UP000323380">
    <property type="component" value="Unassembled WGS sequence"/>
</dbReference>
<dbReference type="InterPro" id="IPR054120">
    <property type="entry name" value="PBPA_dimer"/>
</dbReference>
<proteinExistence type="predicted"/>
<organism evidence="3 4">
    <name type="scientific">Actinomadura chibensis</name>
    <dbReference type="NCBI Taxonomy" id="392828"/>
    <lineage>
        <taxon>Bacteria</taxon>
        <taxon>Bacillati</taxon>
        <taxon>Actinomycetota</taxon>
        <taxon>Actinomycetes</taxon>
        <taxon>Streptosporangiales</taxon>
        <taxon>Thermomonosporaceae</taxon>
        <taxon>Actinomadura</taxon>
    </lineage>
</organism>
<protein>
    <submittedName>
        <fullName evidence="3">Penicillin-binding protein 2</fullName>
    </submittedName>
</protein>
<dbReference type="InterPro" id="IPR001460">
    <property type="entry name" value="PCN-bd_Tpept"/>
</dbReference>
<evidence type="ECO:0000313" key="4">
    <source>
        <dbReference type="Proteomes" id="UP000323380"/>
    </source>
</evidence>
<dbReference type="GO" id="GO:0071555">
    <property type="term" value="P:cell wall organization"/>
    <property type="evidence" value="ECO:0007669"/>
    <property type="project" value="TreeGrafter"/>
</dbReference>
<dbReference type="Gene3D" id="3.40.710.10">
    <property type="entry name" value="DD-peptidase/beta-lactamase superfamily"/>
    <property type="match status" value="1"/>
</dbReference>
<dbReference type="SUPFAM" id="SSF56601">
    <property type="entry name" value="beta-lactamase/transpeptidase-like"/>
    <property type="match status" value="1"/>
</dbReference>
<dbReference type="GO" id="GO:0005886">
    <property type="term" value="C:plasma membrane"/>
    <property type="evidence" value="ECO:0007669"/>
    <property type="project" value="TreeGrafter"/>
</dbReference>
<dbReference type="InterPro" id="IPR050515">
    <property type="entry name" value="Beta-lactam/transpept"/>
</dbReference>
<comment type="caution">
    <text evidence="3">The sequence shown here is derived from an EMBL/GenBank/DDBJ whole genome shotgun (WGS) entry which is preliminary data.</text>
</comment>
<sequence length="499" mass="53224">MNMDKPVRRVAIFAMLLFFGLMAQVNYVQGSQAEDLRTDARNARQYADVFNSPRGQISAGGEVLVESKETGKPNPKYGRTYGTRPGDGPIFAPITGYFNGNATQVERAYNSLLGGKDKRITQQRWFDTFIGKKAEGANLELTIDPDAQRVAYQRLKEKTQPGRRGGAVVIDIKTGAIKVAASWPSFDPNEVAPQTGEKGAKRLEQLDKGSGVIRPLVDNALSQTFPPGSSFKTVTSAVAMERLGLNISSQVNTGQLILPESGRPLPNSHDSGSCAGSAPLKGAFAESCNTSFAKMALDLGIQQLHDGAAKFGFGERIKMEPDMYAAASAVPVSVTDAKGNKIETGKDGTARSGIGQENVRATPLQMALVACAVANDGKIMSPYVVQTVRAKDQSELYTASPKEFAQAMSGDHARQMQEMMRAVVSVGTAKNLQGRQIAGKTGTAEQDPASGIPNSRWFVGFSPVENPRYAFAVVTEGPNDGATNAGPIAADIMAKVLKK</sequence>
<dbReference type="RefSeq" id="WP_067905222.1">
    <property type="nucleotide sequence ID" value="NZ_VSFG01000001.1"/>
</dbReference>
<dbReference type="Pfam" id="PF21922">
    <property type="entry name" value="PBP_dimer_2"/>
    <property type="match status" value="1"/>
</dbReference>
<dbReference type="GO" id="GO:0008658">
    <property type="term" value="F:penicillin binding"/>
    <property type="evidence" value="ECO:0007669"/>
    <property type="project" value="InterPro"/>
</dbReference>
<gene>
    <name evidence="3" type="ORF">FXF69_10160</name>
</gene>
<dbReference type="Pfam" id="PF00905">
    <property type="entry name" value="Transpeptidase"/>
    <property type="match status" value="1"/>
</dbReference>
<name>A0A5D0NYA3_9ACTN</name>
<reference evidence="3 4" key="1">
    <citation type="submission" date="2019-08" db="EMBL/GenBank/DDBJ databases">
        <title>Actinomadura sp. nov. CYP1-5 isolated from mountain soil.</title>
        <authorList>
            <person name="Songsumanus A."/>
            <person name="Kuncharoen N."/>
            <person name="Kudo T."/>
            <person name="Yuki M."/>
            <person name="Igarashi Y."/>
            <person name="Tanasupawat S."/>
        </authorList>
    </citation>
    <scope>NUCLEOTIDE SEQUENCE [LARGE SCALE GENOMIC DNA]</scope>
    <source>
        <strain evidence="3 4">JCM 14158</strain>
    </source>
</reference>
<feature type="domain" description="Penicillin binding protein A dimerisation" evidence="2">
    <location>
        <begin position="54"/>
        <end position="138"/>
    </location>
</feature>
<dbReference type="InterPro" id="IPR012338">
    <property type="entry name" value="Beta-lactam/transpept-like"/>
</dbReference>
<dbReference type="PANTHER" id="PTHR30627:SF24">
    <property type="entry name" value="PENICILLIN-BINDING PROTEIN 4B"/>
    <property type="match status" value="1"/>
</dbReference>
<feature type="domain" description="Penicillin-binding protein transpeptidase" evidence="1">
    <location>
        <begin position="165"/>
        <end position="493"/>
    </location>
</feature>
<accession>A0A5D0NYA3</accession>
<dbReference type="PANTHER" id="PTHR30627">
    <property type="entry name" value="PEPTIDOGLYCAN D,D-TRANSPEPTIDASE"/>
    <property type="match status" value="1"/>
</dbReference>
<evidence type="ECO:0000259" key="1">
    <source>
        <dbReference type="Pfam" id="PF00905"/>
    </source>
</evidence>
<evidence type="ECO:0000313" key="3">
    <source>
        <dbReference type="EMBL" id="TYB49425.1"/>
    </source>
</evidence>
<dbReference type="GO" id="GO:0071972">
    <property type="term" value="F:peptidoglycan L,D-transpeptidase activity"/>
    <property type="evidence" value="ECO:0007669"/>
    <property type="project" value="TreeGrafter"/>
</dbReference>
<evidence type="ECO:0000259" key="2">
    <source>
        <dbReference type="Pfam" id="PF21922"/>
    </source>
</evidence>
<dbReference type="Gene3D" id="3.90.1310.10">
    <property type="entry name" value="Penicillin-binding protein 2a (Domain 2)"/>
    <property type="match status" value="1"/>
</dbReference>
<dbReference type="AlphaFoldDB" id="A0A5D0NYA3"/>
<dbReference type="STRING" id="1220554.GCA_001552135_08088"/>
<keyword evidence="4" id="KW-1185">Reference proteome</keyword>